<proteinExistence type="predicted"/>
<protein>
    <submittedName>
        <fullName evidence="4">Signal transduction response regulator</fullName>
    </submittedName>
</protein>
<dbReference type="eggNOG" id="COG0745">
    <property type="taxonomic scope" value="Bacteria"/>
</dbReference>
<dbReference type="EMBL" id="CCEJ010000007">
    <property type="protein sequence ID" value="CDR34226.1"/>
    <property type="molecule type" value="Genomic_DNA"/>
</dbReference>
<dbReference type="GO" id="GO:0000160">
    <property type="term" value="P:phosphorelay signal transduction system"/>
    <property type="evidence" value="ECO:0007669"/>
    <property type="project" value="InterPro"/>
</dbReference>
<feature type="modified residue" description="4-aspartylphosphate" evidence="2">
    <location>
        <position position="429"/>
    </location>
</feature>
<accession>A0A090CZE0</accession>
<evidence type="ECO:0000313" key="5">
    <source>
        <dbReference type="Proteomes" id="UP000031552"/>
    </source>
</evidence>
<dbReference type="InterPro" id="IPR001789">
    <property type="entry name" value="Sig_transdc_resp-reg_receiver"/>
</dbReference>
<dbReference type="InterPro" id="IPR050595">
    <property type="entry name" value="Bact_response_regulator"/>
</dbReference>
<evidence type="ECO:0000256" key="2">
    <source>
        <dbReference type="PROSITE-ProRule" id="PRU00169"/>
    </source>
</evidence>
<dbReference type="InterPro" id="IPR011006">
    <property type="entry name" value="CheY-like_superfamily"/>
</dbReference>
<dbReference type="Pfam" id="PF00072">
    <property type="entry name" value="Response_reg"/>
    <property type="match status" value="2"/>
</dbReference>
<evidence type="ECO:0000256" key="1">
    <source>
        <dbReference type="ARBA" id="ARBA00022553"/>
    </source>
</evidence>
<name>A0A090CZE0_9BACT</name>
<reference evidence="4" key="1">
    <citation type="submission" date="2013-12" db="EMBL/GenBank/DDBJ databases">
        <authorList>
            <person name="Linke B."/>
        </authorList>
    </citation>
    <scope>NUCLEOTIDE SEQUENCE [LARGE SCALE GENOMIC DNA]</scope>
    <source>
        <strain evidence="4">CRIB-18</strain>
    </source>
</reference>
<reference evidence="4" key="2">
    <citation type="submission" date="2014-09" db="EMBL/GenBank/DDBJ databases">
        <title>Criblamydia sequanensis harbors a mega-plasmid encoding arsenite resistance.</title>
        <authorList>
            <person name="Bertelli C."/>
            <person name="Goesmann A."/>
            <person name="Greub G."/>
        </authorList>
    </citation>
    <scope>NUCLEOTIDE SEQUENCE [LARGE SCALE GENOMIC DNA]</scope>
    <source>
        <strain evidence="4">CRIB-18</strain>
    </source>
</reference>
<keyword evidence="5" id="KW-1185">Reference proteome</keyword>
<dbReference type="eggNOG" id="COG3706">
    <property type="taxonomic scope" value="Bacteria"/>
</dbReference>
<gene>
    <name evidence="4" type="ORF">CSEC_1407</name>
</gene>
<feature type="modified residue" description="4-aspartylphosphate" evidence="2">
    <location>
        <position position="735"/>
    </location>
</feature>
<dbReference type="CDD" id="cd00156">
    <property type="entry name" value="REC"/>
    <property type="match status" value="1"/>
</dbReference>
<keyword evidence="1 2" id="KW-0597">Phosphoprotein</keyword>
<dbReference type="PROSITE" id="PS50110">
    <property type="entry name" value="RESPONSE_REGULATORY"/>
    <property type="match status" value="2"/>
</dbReference>
<dbReference type="Gene3D" id="1.20.120.160">
    <property type="entry name" value="HPT domain"/>
    <property type="match status" value="1"/>
</dbReference>
<dbReference type="SUPFAM" id="SSF47226">
    <property type="entry name" value="Histidine-containing phosphotransfer domain, HPT domain"/>
    <property type="match status" value="1"/>
</dbReference>
<organism evidence="4 5">
    <name type="scientific">Candidatus Criblamydia sequanensis CRIB-18</name>
    <dbReference type="NCBI Taxonomy" id="1437425"/>
    <lineage>
        <taxon>Bacteria</taxon>
        <taxon>Pseudomonadati</taxon>
        <taxon>Chlamydiota</taxon>
        <taxon>Chlamydiia</taxon>
        <taxon>Parachlamydiales</taxon>
        <taxon>Candidatus Criblamydiaceae</taxon>
        <taxon>Candidatus Criblamydia</taxon>
    </lineage>
</organism>
<sequence length="803" mass="90611">MNASNSKKYLLISKQSYFQDLFSSLFPLFNAELVQEENEGLEGALLDFDSTKKDSILAKINSLKSKNPNLKSIFILCEPFNQKKLKELFEEFHPDFILPVDISSEEAKAFLRALFQKEQNLISKIKISNELLERYKVSAFDKIGKMEALVDSLSEFYDLEKVRNLRMEAHKLAGSGLSYGYKSLGELCRLLDIKLMPLLEPDLKSPSSDFITFCKKIIRQTLFAFQKIDLQPEKEKPLESYKKSPAKKEKDTFSIYLVTADTLIQHMFNVHAAKKRIKLISETDPKLAIENLESGAIQPTCLIVEMDYPINKLKGEDVIEASSKKDPPRIGIIISDDNLATEVGLVQKHFSFILRKPITESNINLILNQLVSSSLPASIKALIVDDDPDAAIILKNALQELHIEADILTDEKMLLATLQQKSPNIIFLDLGLASYSGWHLLQTLRSDIRYSHLIIVIYTGNHSPEILSKGIELGADDVLLKPLDFTTLNMKVSYLLRRNRVGIAERDLDYKTGFSTFEKFTKDVEAYLFSIPQGFRLGLVLIKTSDLDTLKTSYGEENISNLIQGLSIIAKINFKKMLASGVISEGFLALLIEEPTSGEIEFEFETLVRDFFRDIQIYSKAEVPIKLSSGACLFKNSSTLSFNKIMEVANQALSLALKDDKQRIIISYPAGEETSSSQFTPCIVIVDDDTDLQSLMTQTFEREGYQVISFTTGQEAIDYFVKLTSLDKKYILILDRVLSDMDGLDVLKGIKIKFPTNIHIIFLSSLSSESDIVRGFQEGAIDYVTKPFNLRVLLQKARALINL</sequence>
<dbReference type="RefSeq" id="WP_053331879.1">
    <property type="nucleotide sequence ID" value="NZ_CCEJ010000007.1"/>
</dbReference>
<dbReference type="PANTHER" id="PTHR44591">
    <property type="entry name" value="STRESS RESPONSE REGULATOR PROTEIN 1"/>
    <property type="match status" value="1"/>
</dbReference>
<dbReference type="Gene3D" id="3.40.50.2300">
    <property type="match status" value="2"/>
</dbReference>
<feature type="domain" description="Response regulatory" evidence="3">
    <location>
        <begin position="682"/>
        <end position="801"/>
    </location>
</feature>
<dbReference type="AlphaFoldDB" id="A0A090CZE0"/>
<dbReference type="PANTHER" id="PTHR44591:SF3">
    <property type="entry name" value="RESPONSE REGULATORY DOMAIN-CONTAINING PROTEIN"/>
    <property type="match status" value="1"/>
</dbReference>
<dbReference type="SUPFAM" id="SSF52172">
    <property type="entry name" value="CheY-like"/>
    <property type="match status" value="2"/>
</dbReference>
<dbReference type="SMART" id="SM00448">
    <property type="entry name" value="REC"/>
    <property type="match status" value="2"/>
</dbReference>
<dbReference type="OrthoDB" id="442759at2"/>
<dbReference type="STRING" id="1437425.CSEC_1407"/>
<evidence type="ECO:0000313" key="4">
    <source>
        <dbReference type="EMBL" id="CDR34226.1"/>
    </source>
</evidence>
<feature type="domain" description="Response regulatory" evidence="3">
    <location>
        <begin position="380"/>
        <end position="496"/>
    </location>
</feature>
<dbReference type="CDD" id="cd17574">
    <property type="entry name" value="REC_OmpR"/>
    <property type="match status" value="1"/>
</dbReference>
<dbReference type="Proteomes" id="UP000031552">
    <property type="component" value="Unassembled WGS sequence"/>
</dbReference>
<dbReference type="InterPro" id="IPR036641">
    <property type="entry name" value="HPT_dom_sf"/>
</dbReference>
<evidence type="ECO:0000259" key="3">
    <source>
        <dbReference type="PROSITE" id="PS50110"/>
    </source>
</evidence>
<comment type="caution">
    <text evidence="4">The sequence shown here is derived from an EMBL/GenBank/DDBJ whole genome shotgun (WGS) entry which is preliminary data.</text>
</comment>